<evidence type="ECO:0000256" key="4">
    <source>
        <dbReference type="ARBA" id="ARBA00022729"/>
    </source>
</evidence>
<evidence type="ECO:0000256" key="6">
    <source>
        <dbReference type="ARBA" id="ARBA00023136"/>
    </source>
</evidence>
<dbReference type="Proteomes" id="UP001374579">
    <property type="component" value="Unassembled WGS sequence"/>
</dbReference>
<evidence type="ECO:0000256" key="2">
    <source>
        <dbReference type="ARBA" id="ARBA00022448"/>
    </source>
</evidence>
<dbReference type="InterPro" id="IPR044865">
    <property type="entry name" value="MRH_dom"/>
</dbReference>
<reference evidence="10 11" key="1">
    <citation type="submission" date="2024-02" db="EMBL/GenBank/DDBJ databases">
        <title>Chromosome-scale genome assembly of the rough periwinkle Littorina saxatilis.</title>
        <authorList>
            <person name="De Jode A."/>
            <person name="Faria R."/>
            <person name="Formenti G."/>
            <person name="Sims Y."/>
            <person name="Smith T.P."/>
            <person name="Tracey A."/>
            <person name="Wood J.M.D."/>
            <person name="Zagrodzka Z.B."/>
            <person name="Johannesson K."/>
            <person name="Butlin R.K."/>
            <person name="Leder E.H."/>
        </authorList>
    </citation>
    <scope>NUCLEOTIDE SEQUENCE [LARGE SCALE GENOMIC DNA]</scope>
    <source>
        <strain evidence="10">Snail1</strain>
        <tissue evidence="10">Muscle</tissue>
    </source>
</reference>
<evidence type="ECO:0000256" key="5">
    <source>
        <dbReference type="ARBA" id="ARBA00022989"/>
    </source>
</evidence>
<comment type="caution">
    <text evidence="10">The sequence shown here is derived from an EMBL/GenBank/DDBJ whole genome shotgun (WGS) entry which is preliminary data.</text>
</comment>
<dbReference type="Gene3D" id="2.70.130.10">
    <property type="entry name" value="Mannose-6-phosphate receptor binding domain"/>
    <property type="match status" value="1"/>
</dbReference>
<protein>
    <recommendedName>
        <fullName evidence="9">MRH domain-containing protein</fullName>
    </recommendedName>
</protein>
<feature type="chain" id="PRO_5042898107" description="MRH domain-containing protein" evidence="8">
    <location>
        <begin position="20"/>
        <end position="184"/>
    </location>
</feature>
<keyword evidence="5" id="KW-1133">Transmembrane helix</keyword>
<feature type="signal peptide" evidence="8">
    <location>
        <begin position="1"/>
        <end position="19"/>
    </location>
</feature>
<keyword evidence="4 8" id="KW-0732">Signal</keyword>
<keyword evidence="2" id="KW-0813">Transport</keyword>
<name>A0AAN9G2V1_9CAEN</name>
<evidence type="ECO:0000256" key="1">
    <source>
        <dbReference type="ARBA" id="ARBA00004308"/>
    </source>
</evidence>
<evidence type="ECO:0000313" key="11">
    <source>
        <dbReference type="Proteomes" id="UP001374579"/>
    </source>
</evidence>
<comment type="subcellular location">
    <subcellularLocation>
        <location evidence="1">Endomembrane system</location>
    </subcellularLocation>
</comment>
<organism evidence="10 11">
    <name type="scientific">Littorina saxatilis</name>
    <dbReference type="NCBI Taxonomy" id="31220"/>
    <lineage>
        <taxon>Eukaryota</taxon>
        <taxon>Metazoa</taxon>
        <taxon>Spiralia</taxon>
        <taxon>Lophotrochozoa</taxon>
        <taxon>Mollusca</taxon>
        <taxon>Gastropoda</taxon>
        <taxon>Caenogastropoda</taxon>
        <taxon>Littorinimorpha</taxon>
        <taxon>Littorinoidea</taxon>
        <taxon>Littorinidae</taxon>
        <taxon>Littorina</taxon>
    </lineage>
</organism>
<dbReference type="PANTHER" id="PTHR15071:SF0">
    <property type="entry name" value="MANNOSE 6-PHOSPHATE RECEPTOR-LIKE PROTEIN 1"/>
    <property type="match status" value="1"/>
</dbReference>
<evidence type="ECO:0000313" key="10">
    <source>
        <dbReference type="EMBL" id="KAK7091925.1"/>
    </source>
</evidence>
<sequence>MGTYLLNIGVLLVFKFVIAKSSVMTSEGRQMTSPRGKMTQCVKTGPCSCRTADGVIDLSPLADTVIARYLDVPDTQGADLYSWNPCLSFTETPDCVDVAACQRGIDLKSSMNIGTQDSAQFVVTSGGHLTLQYTYTDPSGVNRTTVVTLECNPDAHDDEIAVYGEMVAFQYSLALTSRYACVRH</sequence>
<dbReference type="SUPFAM" id="SSF50911">
    <property type="entry name" value="Mannose 6-phosphate receptor domain"/>
    <property type="match status" value="1"/>
</dbReference>
<evidence type="ECO:0000259" key="9">
    <source>
        <dbReference type="PROSITE" id="PS51914"/>
    </source>
</evidence>
<dbReference type="GO" id="GO:0010008">
    <property type="term" value="C:endosome membrane"/>
    <property type="evidence" value="ECO:0007669"/>
    <property type="project" value="UniProtKB-SubCell"/>
</dbReference>
<keyword evidence="6" id="KW-0472">Membrane</keyword>
<dbReference type="PANTHER" id="PTHR15071">
    <property type="entry name" value="MANNOSE-6-PHOSPHATE RECEPTOR FAMILY MEMBER"/>
    <property type="match status" value="1"/>
</dbReference>
<feature type="domain" description="MRH" evidence="9">
    <location>
        <begin position="39"/>
        <end position="183"/>
    </location>
</feature>
<dbReference type="AlphaFoldDB" id="A0AAN9G2V1"/>
<proteinExistence type="predicted"/>
<keyword evidence="11" id="KW-1185">Reference proteome</keyword>
<evidence type="ECO:0000256" key="7">
    <source>
        <dbReference type="ARBA" id="ARBA00023157"/>
    </source>
</evidence>
<dbReference type="PROSITE" id="PS51914">
    <property type="entry name" value="MRH"/>
    <property type="match status" value="1"/>
</dbReference>
<dbReference type="InterPro" id="IPR009011">
    <property type="entry name" value="Man6P_isomerase_rcpt-bd_dom_sf"/>
</dbReference>
<evidence type="ECO:0000256" key="3">
    <source>
        <dbReference type="ARBA" id="ARBA00022692"/>
    </source>
</evidence>
<dbReference type="GO" id="GO:0005802">
    <property type="term" value="C:trans-Golgi network"/>
    <property type="evidence" value="ECO:0007669"/>
    <property type="project" value="TreeGrafter"/>
</dbReference>
<accession>A0AAN9G2V1</accession>
<keyword evidence="3" id="KW-0812">Transmembrane</keyword>
<dbReference type="EMBL" id="JBAMIC010000022">
    <property type="protein sequence ID" value="KAK7091925.1"/>
    <property type="molecule type" value="Genomic_DNA"/>
</dbReference>
<gene>
    <name evidence="10" type="ORF">V1264_009541</name>
</gene>
<dbReference type="GO" id="GO:0000139">
    <property type="term" value="C:Golgi membrane"/>
    <property type="evidence" value="ECO:0007669"/>
    <property type="project" value="UniProtKB-SubCell"/>
</dbReference>
<keyword evidence="7" id="KW-1015">Disulfide bond</keyword>
<evidence type="ECO:0000256" key="8">
    <source>
        <dbReference type="SAM" id="SignalP"/>
    </source>
</evidence>